<keyword evidence="2" id="KW-1185">Reference proteome</keyword>
<sequence>MDVTQSCTMFCGGGQQMPTVTGRLEGNVVTVLRDIDCNTVIVKRSLVPDSKLSGNCQVIRLLDRSEQCLPEAKVFIDSKFFKGVAVGVCTESLLYDVILGNIEGAVPIAYPEAKQTDLPKKNTKKAMKKRRK</sequence>
<organism evidence="1 2">
    <name type="scientific">Rhipicephalus microplus</name>
    <name type="common">Cattle tick</name>
    <name type="synonym">Boophilus microplus</name>
    <dbReference type="NCBI Taxonomy" id="6941"/>
    <lineage>
        <taxon>Eukaryota</taxon>
        <taxon>Metazoa</taxon>
        <taxon>Ecdysozoa</taxon>
        <taxon>Arthropoda</taxon>
        <taxon>Chelicerata</taxon>
        <taxon>Arachnida</taxon>
        <taxon>Acari</taxon>
        <taxon>Parasitiformes</taxon>
        <taxon>Ixodida</taxon>
        <taxon>Ixodoidea</taxon>
        <taxon>Ixodidae</taxon>
        <taxon>Rhipicephalinae</taxon>
        <taxon>Rhipicephalus</taxon>
        <taxon>Boophilus</taxon>
    </lineage>
</organism>
<proteinExistence type="predicted"/>
<accession>A0A9J6EFH9</accession>
<name>A0A9J6EFH9_RHIMP</name>
<protein>
    <submittedName>
        <fullName evidence="1">Uncharacterized protein</fullName>
    </submittedName>
</protein>
<dbReference type="EMBL" id="JABSTU010000004">
    <property type="protein sequence ID" value="KAH8033126.1"/>
    <property type="molecule type" value="Genomic_DNA"/>
</dbReference>
<gene>
    <name evidence="1" type="ORF">HPB51_007647</name>
</gene>
<evidence type="ECO:0000313" key="2">
    <source>
        <dbReference type="Proteomes" id="UP000821866"/>
    </source>
</evidence>
<evidence type="ECO:0000313" key="1">
    <source>
        <dbReference type="EMBL" id="KAH8033126.1"/>
    </source>
</evidence>
<reference evidence="1" key="2">
    <citation type="submission" date="2021-09" db="EMBL/GenBank/DDBJ databases">
        <authorList>
            <person name="Jia N."/>
            <person name="Wang J."/>
            <person name="Shi W."/>
            <person name="Du L."/>
            <person name="Sun Y."/>
            <person name="Zhan W."/>
            <person name="Jiang J."/>
            <person name="Wang Q."/>
            <person name="Zhang B."/>
            <person name="Ji P."/>
            <person name="Sakyi L.B."/>
            <person name="Cui X."/>
            <person name="Yuan T."/>
            <person name="Jiang B."/>
            <person name="Yang W."/>
            <person name="Lam T.T.-Y."/>
            <person name="Chang Q."/>
            <person name="Ding S."/>
            <person name="Wang X."/>
            <person name="Zhu J."/>
            <person name="Ruan X."/>
            <person name="Zhao L."/>
            <person name="Wei J."/>
            <person name="Que T."/>
            <person name="Du C."/>
            <person name="Cheng J."/>
            <person name="Dai P."/>
            <person name="Han X."/>
            <person name="Huang E."/>
            <person name="Gao Y."/>
            <person name="Liu J."/>
            <person name="Shao H."/>
            <person name="Ye R."/>
            <person name="Li L."/>
            <person name="Wei W."/>
            <person name="Wang X."/>
            <person name="Wang C."/>
            <person name="Huo Q."/>
            <person name="Li W."/>
            <person name="Guo W."/>
            <person name="Chen H."/>
            <person name="Chen S."/>
            <person name="Zhou L."/>
            <person name="Zhou L."/>
            <person name="Ni X."/>
            <person name="Tian J."/>
            <person name="Zhou Y."/>
            <person name="Sheng Y."/>
            <person name="Liu T."/>
            <person name="Pan Y."/>
            <person name="Xia L."/>
            <person name="Li J."/>
            <person name="Zhao F."/>
            <person name="Cao W."/>
        </authorList>
    </citation>
    <scope>NUCLEOTIDE SEQUENCE</scope>
    <source>
        <strain evidence="1">Rmic-2018</strain>
        <tissue evidence="1">Larvae</tissue>
    </source>
</reference>
<dbReference type="VEuPathDB" id="VectorBase:LOC119162119"/>
<dbReference type="Proteomes" id="UP000821866">
    <property type="component" value="Chromosome 2"/>
</dbReference>
<reference evidence="1" key="1">
    <citation type="journal article" date="2020" name="Cell">
        <title>Large-Scale Comparative Analyses of Tick Genomes Elucidate Their Genetic Diversity and Vector Capacities.</title>
        <authorList>
            <consortium name="Tick Genome and Microbiome Consortium (TIGMIC)"/>
            <person name="Jia N."/>
            <person name="Wang J."/>
            <person name="Shi W."/>
            <person name="Du L."/>
            <person name="Sun Y."/>
            <person name="Zhan W."/>
            <person name="Jiang J.F."/>
            <person name="Wang Q."/>
            <person name="Zhang B."/>
            <person name="Ji P."/>
            <person name="Bell-Sakyi L."/>
            <person name="Cui X.M."/>
            <person name="Yuan T.T."/>
            <person name="Jiang B.G."/>
            <person name="Yang W.F."/>
            <person name="Lam T.T."/>
            <person name="Chang Q.C."/>
            <person name="Ding S.J."/>
            <person name="Wang X.J."/>
            <person name="Zhu J.G."/>
            <person name="Ruan X.D."/>
            <person name="Zhao L."/>
            <person name="Wei J.T."/>
            <person name="Ye R.Z."/>
            <person name="Que T.C."/>
            <person name="Du C.H."/>
            <person name="Zhou Y.H."/>
            <person name="Cheng J.X."/>
            <person name="Dai P.F."/>
            <person name="Guo W.B."/>
            <person name="Han X.H."/>
            <person name="Huang E.J."/>
            <person name="Li L.F."/>
            <person name="Wei W."/>
            <person name="Gao Y.C."/>
            <person name="Liu J.Z."/>
            <person name="Shao H.Z."/>
            <person name="Wang X."/>
            <person name="Wang C.C."/>
            <person name="Yang T.C."/>
            <person name="Huo Q.B."/>
            <person name="Li W."/>
            <person name="Chen H.Y."/>
            <person name="Chen S.E."/>
            <person name="Zhou L.G."/>
            <person name="Ni X.B."/>
            <person name="Tian J.H."/>
            <person name="Sheng Y."/>
            <person name="Liu T."/>
            <person name="Pan Y.S."/>
            <person name="Xia L.Y."/>
            <person name="Li J."/>
            <person name="Zhao F."/>
            <person name="Cao W.C."/>
        </authorList>
    </citation>
    <scope>NUCLEOTIDE SEQUENCE</scope>
    <source>
        <strain evidence="1">Rmic-2018</strain>
    </source>
</reference>
<dbReference type="AlphaFoldDB" id="A0A9J6EFH9"/>
<comment type="caution">
    <text evidence="1">The sequence shown here is derived from an EMBL/GenBank/DDBJ whole genome shotgun (WGS) entry which is preliminary data.</text>
</comment>